<dbReference type="Pfam" id="PF03372">
    <property type="entry name" value="Exo_endo_phos"/>
    <property type="match status" value="1"/>
</dbReference>
<dbReference type="CDD" id="cd01650">
    <property type="entry name" value="RT_nLTR_like"/>
    <property type="match status" value="1"/>
</dbReference>
<dbReference type="InterPro" id="IPR002156">
    <property type="entry name" value="RNaseH_domain"/>
</dbReference>
<feature type="domain" description="Reverse transcriptase" evidence="1">
    <location>
        <begin position="483"/>
        <end position="764"/>
    </location>
</feature>
<proteinExistence type="predicted"/>
<dbReference type="PROSITE" id="PS50878">
    <property type="entry name" value="RT_POL"/>
    <property type="match status" value="1"/>
</dbReference>
<dbReference type="SUPFAM" id="SSF56672">
    <property type="entry name" value="DNA/RNA polymerases"/>
    <property type="match status" value="1"/>
</dbReference>
<keyword evidence="3" id="KW-1185">Reference proteome</keyword>
<dbReference type="GO" id="GO:0004523">
    <property type="term" value="F:RNA-DNA hybrid ribonuclease activity"/>
    <property type="evidence" value="ECO:0007669"/>
    <property type="project" value="InterPro"/>
</dbReference>
<dbReference type="SUPFAM" id="SSF56219">
    <property type="entry name" value="DNase I-like"/>
    <property type="match status" value="1"/>
</dbReference>
<gene>
    <name evidence="2" type="ORF">A2U01_0000135</name>
</gene>
<dbReference type="PANTHER" id="PTHR33116:SF70">
    <property type="entry name" value="NON-LTR RETROELEMENT REVERSE TRANSCRIPTASE-LIKE PROTEIN"/>
    <property type="match status" value="1"/>
</dbReference>
<dbReference type="Gene3D" id="3.60.10.10">
    <property type="entry name" value="Endonuclease/exonuclease/phosphatase"/>
    <property type="match status" value="1"/>
</dbReference>
<dbReference type="AlphaFoldDB" id="A0A392LWS4"/>
<dbReference type="SUPFAM" id="SSF53098">
    <property type="entry name" value="Ribonuclease H-like"/>
    <property type="match status" value="1"/>
</dbReference>
<dbReference type="InterPro" id="IPR000477">
    <property type="entry name" value="RT_dom"/>
</dbReference>
<reference evidence="2 3" key="1">
    <citation type="journal article" date="2018" name="Front. Plant Sci.">
        <title>Red Clover (Trifolium pratense) and Zigzag Clover (T. medium) - A Picture of Genomic Similarities and Differences.</title>
        <authorList>
            <person name="Dluhosova J."/>
            <person name="Istvanek J."/>
            <person name="Nedelnik J."/>
            <person name="Repkova J."/>
        </authorList>
    </citation>
    <scope>NUCLEOTIDE SEQUENCE [LARGE SCALE GENOMIC DNA]</scope>
    <source>
        <strain evidence="3">cv. 10/8</strain>
        <tissue evidence="2">Leaf</tissue>
    </source>
</reference>
<accession>A0A392LWS4</accession>
<dbReference type="Pfam" id="PF13966">
    <property type="entry name" value="zf-RVT"/>
    <property type="match status" value="1"/>
</dbReference>
<dbReference type="PANTHER" id="PTHR33116">
    <property type="entry name" value="REVERSE TRANSCRIPTASE ZINC-BINDING DOMAIN-CONTAINING PROTEIN-RELATED-RELATED"/>
    <property type="match status" value="1"/>
</dbReference>
<dbReference type="Proteomes" id="UP000265520">
    <property type="component" value="Unassembled WGS sequence"/>
</dbReference>
<dbReference type="EMBL" id="LXQA010000081">
    <property type="protein sequence ID" value="MCH79386.1"/>
    <property type="molecule type" value="Genomic_DNA"/>
</dbReference>
<comment type="caution">
    <text evidence="2">The sequence shown here is derived from an EMBL/GenBank/DDBJ whole genome shotgun (WGS) entry which is preliminary data.</text>
</comment>
<dbReference type="InterPro" id="IPR005135">
    <property type="entry name" value="Endo/exonuclease/phosphatase"/>
</dbReference>
<dbReference type="GO" id="GO:0003676">
    <property type="term" value="F:nucleic acid binding"/>
    <property type="evidence" value="ECO:0007669"/>
    <property type="project" value="InterPro"/>
</dbReference>
<dbReference type="InterPro" id="IPR012337">
    <property type="entry name" value="RNaseH-like_sf"/>
</dbReference>
<name>A0A392LWS4_9FABA</name>
<feature type="non-terminal residue" evidence="2">
    <location>
        <position position="1274"/>
    </location>
</feature>
<evidence type="ECO:0000259" key="1">
    <source>
        <dbReference type="PROSITE" id="PS50878"/>
    </source>
</evidence>
<dbReference type="InterPro" id="IPR043502">
    <property type="entry name" value="DNA/RNA_pol_sf"/>
</dbReference>
<dbReference type="InterPro" id="IPR044730">
    <property type="entry name" value="RNase_H-like_dom_plant"/>
</dbReference>
<sequence>MEALNDTSILSWNIRGAHNNNSRRHLKEVIRKYHPTFLAILETHVPYARLSSFWTNNGYTPVHVIEANGHSGGIWLLKHSVASTTTTIIDSNQYSITLTLTHGDASSTCTCVYASPNPTLRTNFWNYLIDLSLTIVGPWMLLGDFNETLLPSDQRGGIFQHTRAGIFANLMDQCNLLDLTTTGGRFTWHRNHNGLRILSKKLDRGLANVEWRLAFPEAFVEVLCRLHSDHNPILLRFGGLPIARGPRPFCFEAAWIDHSDYSALVERAWTSSNHNTTTALNNVRQESITFNQEVFGNIFKRKRHIESRLKGVQNYLERVDSLHHNLLERNLQREYNHILFQEEMHWYQKSREQWVKFGDKNSAFFHTQTIIRRKRNRVHRLQLPDGTWSSDSSVLQYEAQQYYKNFFGGNQPNHDSSFYNGLHPTIDEEGKTSLLRPVTKEEVAAALNSMKPYKAPGPDGFQCIFFKQYWHIVGDDIFNLVKTAFDTGYFNPAISETLISLIPKIDTPTTFKDFRPISLCNIVYKIITKVLVLRLRPILDSIIGPYQSSFLPGRGTSDNAIVLQEIIHFMRKSKKKKGYVAFKLDLEKAFDNVNWNFLKSCLHDFGFPDETTQLIMHCVTSSNFSLLWNGNKMPPFKPSHGLRQGDPLSPYLFILCMEKLSIAISDAVRQGTWAPIHISDNGPRLSHLLFADDVLLFTTAKTSQLRFISDLFSRFSDASGLKINLSKSRAFYSAGTPQSKINKLISITGIRSTASLDKYLGFPILQGRAKRSDFHFIIDKMQSRLASWKNRLLNKPGRLALASSVLTSIPSYYMQIVWLPQSICDDIDQITRNFIWKDSNNKGIHLVGWNKIARPKQCGGLGVRQAREANISLLGKLVWEMVQSSGKLWVHLLSNKYLGGPNFLSSSNSSSGSSTWSSIIRTKDILKDGFSWRAGSGSSSFWSTPWTTLGRLGSLVPYVDIHDLQLSIKDVLSTGNPHTQKLYTQLPPSISDVINNTNFKFNDTIDDAFIWTNNKNGTYTTKSGYNWLLSLRDPITNHNPSHSWSWIWKLRLPEKIKFFFWLACHNSVPTLSLLNHRKMNPSATCTRCGLHDESFLHCIRDCEFSRSLWNHIGFNNLDFFSNLDVYDWLKLGATGSNDLLFSAGLWWSWRHRNLMCLNNETWSLSRISFHIRAMVETLRNCFSPAPNDGSIDRYIKWNHNNYPCTILNVDGSCLDSPVRSGFGGIIRNTFGHYLAGFSGFLQGSSDILLAELYAIYKGLLLAKDMNIDEFVCYS</sequence>
<dbReference type="Gene3D" id="3.30.420.10">
    <property type="entry name" value="Ribonuclease H-like superfamily/Ribonuclease H"/>
    <property type="match status" value="1"/>
</dbReference>
<organism evidence="2 3">
    <name type="scientific">Trifolium medium</name>
    <dbReference type="NCBI Taxonomy" id="97028"/>
    <lineage>
        <taxon>Eukaryota</taxon>
        <taxon>Viridiplantae</taxon>
        <taxon>Streptophyta</taxon>
        <taxon>Embryophyta</taxon>
        <taxon>Tracheophyta</taxon>
        <taxon>Spermatophyta</taxon>
        <taxon>Magnoliopsida</taxon>
        <taxon>eudicotyledons</taxon>
        <taxon>Gunneridae</taxon>
        <taxon>Pentapetalae</taxon>
        <taxon>rosids</taxon>
        <taxon>fabids</taxon>
        <taxon>Fabales</taxon>
        <taxon>Fabaceae</taxon>
        <taxon>Papilionoideae</taxon>
        <taxon>50 kb inversion clade</taxon>
        <taxon>NPAAA clade</taxon>
        <taxon>Hologalegina</taxon>
        <taxon>IRL clade</taxon>
        <taxon>Trifolieae</taxon>
        <taxon>Trifolium</taxon>
    </lineage>
</organism>
<dbReference type="InterPro" id="IPR036691">
    <property type="entry name" value="Endo/exonu/phosph_ase_sf"/>
</dbReference>
<dbReference type="CDD" id="cd06222">
    <property type="entry name" value="RNase_H_like"/>
    <property type="match status" value="1"/>
</dbReference>
<dbReference type="Pfam" id="PF13456">
    <property type="entry name" value="RVT_3"/>
    <property type="match status" value="1"/>
</dbReference>
<dbReference type="InterPro" id="IPR036397">
    <property type="entry name" value="RNaseH_sf"/>
</dbReference>
<dbReference type="InterPro" id="IPR026960">
    <property type="entry name" value="RVT-Znf"/>
</dbReference>
<dbReference type="Pfam" id="PF00078">
    <property type="entry name" value="RVT_1"/>
    <property type="match status" value="1"/>
</dbReference>
<evidence type="ECO:0000313" key="3">
    <source>
        <dbReference type="Proteomes" id="UP000265520"/>
    </source>
</evidence>
<evidence type="ECO:0000313" key="2">
    <source>
        <dbReference type="EMBL" id="MCH79386.1"/>
    </source>
</evidence>
<protein>
    <recommendedName>
        <fullName evidence="1">Reverse transcriptase domain-containing protein</fullName>
    </recommendedName>
</protein>